<gene>
    <name evidence="1" type="ORF">BDY19DRAFT_891649</name>
</gene>
<organism evidence="1 2">
    <name type="scientific">Irpex rosettiformis</name>
    <dbReference type="NCBI Taxonomy" id="378272"/>
    <lineage>
        <taxon>Eukaryota</taxon>
        <taxon>Fungi</taxon>
        <taxon>Dikarya</taxon>
        <taxon>Basidiomycota</taxon>
        <taxon>Agaricomycotina</taxon>
        <taxon>Agaricomycetes</taxon>
        <taxon>Polyporales</taxon>
        <taxon>Irpicaceae</taxon>
        <taxon>Irpex</taxon>
    </lineage>
</organism>
<evidence type="ECO:0000313" key="2">
    <source>
        <dbReference type="Proteomes" id="UP001055072"/>
    </source>
</evidence>
<keyword evidence="2" id="KW-1185">Reference proteome</keyword>
<accession>A0ACB8U294</accession>
<comment type="caution">
    <text evidence="1">The sequence shown here is derived from an EMBL/GenBank/DDBJ whole genome shotgun (WGS) entry which is preliminary data.</text>
</comment>
<sequence length="755" mass="84024">MAILSDTPVLERENSVDGSSLEKIDEEKAPVVVEYSVNDRDSEHVEPTIITKTEDVAVQIISSQDDPSLPAFTFRTVFLGLGLSVFSSVLATIYTFKPQNATVSQLFCLIIAYVLGEAMAKLIPTRGWLGYLNPGPFNIKEHAAIVIMASTASSVAIAMEIIAALDLFYNTALNPAVAIFQIFASQMLGYGMAGILRTLLVYPTYAFYPAYISVVSLLQSLHFGDALNMKRRKYFWIVFAAIFFWEWIPQYPFPLLTAISIICLADNGRHTFVRNLFGAGSSNEGIGLLSFSTSWTLITQGNPLVWPLQTQVNSFIGMALGYIVLTTAYYSNTFNARDLVFMSNSLFASDESTYNQTAILTPDNSLDQAKLESVGLPRFTATFTVSQMCYNFSMGAAIVHVFLWHWKDLKAAFGGMRFLKSSTDQDISDVHYQEMKKYREVPHWWYLTLFVISLGVGIGCSYAAPQPLMPWWSILLFTAISAVIAVCLGFIAATTGFQISIKYTIQILAAFIHPGKPITVMYVNLYGNSTAFQTLALLQDLKLGQYVKLPPRVTFSAQLVGSIIGSIFNYTMMKTIVDNNREVLLDPVGTRVWSGWIIQGYNSVSVAMGALGKELFTFGKPYYLVSFAIFIGLLFPIPFWIVHRFSRPGSFISKAAAYINTPIIALYIGWLPYSVNGQWWSCVIIGFASQWWARSRRPQWFKKYNYLTSAALDGGSQVILFILSFAVFGASNRAVNFPNWWGNPANLSADRCAST</sequence>
<protein>
    <submittedName>
        <fullName evidence="1">OPT oligopeptide transporter</fullName>
    </submittedName>
</protein>
<reference evidence="1" key="1">
    <citation type="journal article" date="2021" name="Environ. Microbiol.">
        <title>Gene family expansions and transcriptome signatures uncover fungal adaptations to wood decay.</title>
        <authorList>
            <person name="Hage H."/>
            <person name="Miyauchi S."/>
            <person name="Viragh M."/>
            <person name="Drula E."/>
            <person name="Min B."/>
            <person name="Chaduli D."/>
            <person name="Navarro D."/>
            <person name="Favel A."/>
            <person name="Norest M."/>
            <person name="Lesage-Meessen L."/>
            <person name="Balint B."/>
            <person name="Merenyi Z."/>
            <person name="de Eugenio L."/>
            <person name="Morin E."/>
            <person name="Martinez A.T."/>
            <person name="Baldrian P."/>
            <person name="Stursova M."/>
            <person name="Martinez M.J."/>
            <person name="Novotny C."/>
            <person name="Magnuson J.K."/>
            <person name="Spatafora J.W."/>
            <person name="Maurice S."/>
            <person name="Pangilinan J."/>
            <person name="Andreopoulos W."/>
            <person name="LaButti K."/>
            <person name="Hundley H."/>
            <person name="Na H."/>
            <person name="Kuo A."/>
            <person name="Barry K."/>
            <person name="Lipzen A."/>
            <person name="Henrissat B."/>
            <person name="Riley R."/>
            <person name="Ahrendt S."/>
            <person name="Nagy L.G."/>
            <person name="Grigoriev I.V."/>
            <person name="Martin F."/>
            <person name="Rosso M.N."/>
        </authorList>
    </citation>
    <scope>NUCLEOTIDE SEQUENCE</scope>
    <source>
        <strain evidence="1">CBS 384.51</strain>
    </source>
</reference>
<proteinExistence type="predicted"/>
<name>A0ACB8U294_9APHY</name>
<dbReference type="Proteomes" id="UP001055072">
    <property type="component" value="Unassembled WGS sequence"/>
</dbReference>
<dbReference type="EMBL" id="MU274914">
    <property type="protein sequence ID" value="KAI0088413.1"/>
    <property type="molecule type" value="Genomic_DNA"/>
</dbReference>
<evidence type="ECO:0000313" key="1">
    <source>
        <dbReference type="EMBL" id="KAI0088413.1"/>
    </source>
</evidence>